<sequence>MPVSRRTFLTGSATLAAATLQPEPGYTASPSAPAPVAPTSNATGALPSPAVIALNRMAYGPRPGDIGSVTNMGLASYVEQQLNPQGIDDSACEARIAAARMRITYSAGDGYGACNELRPLTTLNKSVSELWRLSRWDIKMAGHERMLPFEEVRAATWIRAVHSKRQLQEVMVDFWHNHFNVYPVSASAISCAFPAYDRTVIRKHSLGNFRTFLEAVATSPAMLYYLDNVSNKAGGGEGGNENFARELIEIHTLGIDAYLKFYDDRRNIGDDGKGNARGYIDDDVYETARCFTGWTVANGAWNGRDGDLPSTGEFLYEQNWHDTSSKTVLSPDGYPNVPRNQPNMSDGRRVLDMLARHPATARHLCTKLCRRFIADDPPQRVIDAAAAEWPAHVNLPDQIKRVMRVILLSEEFSSTWGKRSSGLLSSW</sequence>
<proteinExistence type="predicted"/>
<gene>
    <name evidence="2" type="ORF">AVDCRST_MAG93-1880</name>
</gene>
<dbReference type="InterPro" id="IPR014917">
    <property type="entry name" value="DUF1800"/>
</dbReference>
<reference evidence="2" key="1">
    <citation type="submission" date="2020-02" db="EMBL/GenBank/DDBJ databases">
        <authorList>
            <person name="Meier V. D."/>
        </authorList>
    </citation>
    <scope>NUCLEOTIDE SEQUENCE</scope>
    <source>
        <strain evidence="2">AVDCRST_MAG93</strain>
    </source>
</reference>
<protein>
    <recommendedName>
        <fullName evidence="3">DUF1800 domain-containing protein</fullName>
    </recommendedName>
</protein>
<dbReference type="InterPro" id="IPR006311">
    <property type="entry name" value="TAT_signal"/>
</dbReference>
<dbReference type="PROSITE" id="PS51318">
    <property type="entry name" value="TAT"/>
    <property type="match status" value="1"/>
</dbReference>
<accession>A0A6J4ILZ1</accession>
<organism evidence="2">
    <name type="scientific">uncultured Chloroflexia bacterium</name>
    <dbReference type="NCBI Taxonomy" id="1672391"/>
    <lineage>
        <taxon>Bacteria</taxon>
        <taxon>Bacillati</taxon>
        <taxon>Chloroflexota</taxon>
        <taxon>Chloroflexia</taxon>
        <taxon>environmental samples</taxon>
    </lineage>
</organism>
<evidence type="ECO:0008006" key="3">
    <source>
        <dbReference type="Google" id="ProtNLM"/>
    </source>
</evidence>
<evidence type="ECO:0000256" key="1">
    <source>
        <dbReference type="SAM" id="MobiDB-lite"/>
    </source>
</evidence>
<dbReference type="EMBL" id="CADCTR010000639">
    <property type="protein sequence ID" value="CAA9253944.1"/>
    <property type="molecule type" value="Genomic_DNA"/>
</dbReference>
<dbReference type="AlphaFoldDB" id="A0A6J4ILZ1"/>
<evidence type="ECO:0000313" key="2">
    <source>
        <dbReference type="EMBL" id="CAA9253944.1"/>
    </source>
</evidence>
<name>A0A6J4ILZ1_9CHLR</name>
<dbReference type="Pfam" id="PF08811">
    <property type="entry name" value="DUF1800"/>
    <property type="match status" value="1"/>
</dbReference>
<feature type="region of interest" description="Disordered" evidence="1">
    <location>
        <begin position="22"/>
        <end position="41"/>
    </location>
</feature>